<feature type="non-terminal residue" evidence="2">
    <location>
        <position position="1"/>
    </location>
</feature>
<comment type="caution">
    <text evidence="2">The sequence shown here is derived from an EMBL/GenBank/DDBJ whole genome shotgun (WGS) entry which is preliminary data.</text>
</comment>
<organism evidence="2 3">
    <name type="scientific">Metapseudomonas otitidis</name>
    <dbReference type="NCBI Taxonomy" id="319939"/>
    <lineage>
        <taxon>Bacteria</taxon>
        <taxon>Pseudomonadati</taxon>
        <taxon>Pseudomonadota</taxon>
        <taxon>Gammaproteobacteria</taxon>
        <taxon>Pseudomonadales</taxon>
        <taxon>Pseudomonadaceae</taxon>
        <taxon>Metapseudomonas</taxon>
    </lineage>
</organism>
<evidence type="ECO:0000313" key="3">
    <source>
        <dbReference type="Proteomes" id="UP001273935"/>
    </source>
</evidence>
<gene>
    <name evidence="2" type="ORF">R0G64_31690</name>
</gene>
<name>A0ABU3Y1T3_9GAMM</name>
<accession>A0ABU3Y1T3</accession>
<keyword evidence="3" id="KW-1185">Reference proteome</keyword>
<keyword evidence="1" id="KW-1133">Transmembrane helix</keyword>
<feature type="transmembrane region" description="Helical" evidence="1">
    <location>
        <begin position="12"/>
        <end position="34"/>
    </location>
</feature>
<evidence type="ECO:0000256" key="1">
    <source>
        <dbReference type="SAM" id="Phobius"/>
    </source>
</evidence>
<keyword evidence="1" id="KW-0472">Membrane</keyword>
<protein>
    <submittedName>
        <fullName evidence="2">Uncharacterized protein</fullName>
    </submittedName>
</protein>
<dbReference type="Proteomes" id="UP001273935">
    <property type="component" value="Unassembled WGS sequence"/>
</dbReference>
<keyword evidence="1" id="KW-0812">Transmembrane</keyword>
<evidence type="ECO:0000313" key="2">
    <source>
        <dbReference type="EMBL" id="MDV3443945.1"/>
    </source>
</evidence>
<dbReference type="RefSeq" id="WP_317234886.1">
    <property type="nucleotide sequence ID" value="NZ_JAWJUL010000435.1"/>
</dbReference>
<dbReference type="EMBL" id="JAWJUL010000435">
    <property type="protein sequence ID" value="MDV3443945.1"/>
    <property type="molecule type" value="Genomic_DNA"/>
</dbReference>
<reference evidence="2 3" key="1">
    <citation type="submission" date="2023-10" db="EMBL/GenBank/DDBJ databases">
        <title>Pseudomonas otitidis isolated from a paediatric patient with cystic fibrosis in Chile.</title>
        <authorList>
            <person name="Amsteins-Romero L."/>
            <person name="Opazo-Capurro A."/>
            <person name="Matus-Kohler M."/>
            <person name="Gonzalez-Rocha G."/>
        </authorList>
    </citation>
    <scope>NUCLEOTIDE SEQUENCE [LARGE SCALE GENOMIC DNA]</scope>
    <source>
        <strain evidence="2 3">P-714</strain>
    </source>
</reference>
<sequence>GYAWLSGWAFSLAASALPLGMGSTLLVGLFFGLYPAVSASASPAPTSARLALRPWNTTGAL</sequence>
<proteinExistence type="predicted"/>